<evidence type="ECO:0000259" key="8">
    <source>
        <dbReference type="PROSITE" id="PS50928"/>
    </source>
</evidence>
<dbReference type="SUPFAM" id="SSF161098">
    <property type="entry name" value="MetI-like"/>
    <property type="match status" value="1"/>
</dbReference>
<dbReference type="AlphaFoldDB" id="A0A7W8E4R9"/>
<feature type="transmembrane region" description="Helical" evidence="7">
    <location>
        <begin position="116"/>
        <end position="133"/>
    </location>
</feature>
<dbReference type="GO" id="GO:0005886">
    <property type="term" value="C:plasma membrane"/>
    <property type="evidence" value="ECO:0007669"/>
    <property type="project" value="UniProtKB-SubCell"/>
</dbReference>
<dbReference type="GO" id="GO:0055085">
    <property type="term" value="P:transmembrane transport"/>
    <property type="evidence" value="ECO:0007669"/>
    <property type="project" value="InterPro"/>
</dbReference>
<keyword evidence="4 7" id="KW-0812">Transmembrane</keyword>
<feature type="domain" description="ABC transmembrane type-1" evidence="8">
    <location>
        <begin position="79"/>
        <end position="290"/>
    </location>
</feature>
<feature type="transmembrane region" description="Helical" evidence="7">
    <location>
        <begin position="269"/>
        <end position="291"/>
    </location>
</feature>
<dbReference type="Gene3D" id="1.10.3720.10">
    <property type="entry name" value="MetI-like"/>
    <property type="match status" value="1"/>
</dbReference>
<keyword evidence="6 7" id="KW-0472">Membrane</keyword>
<feature type="transmembrane region" description="Helical" evidence="7">
    <location>
        <begin position="221"/>
        <end position="242"/>
    </location>
</feature>
<comment type="subcellular location">
    <subcellularLocation>
        <location evidence="1 7">Cell membrane</location>
        <topology evidence="1 7">Multi-pass membrane protein</topology>
    </subcellularLocation>
</comment>
<dbReference type="EMBL" id="JACHIP010000005">
    <property type="protein sequence ID" value="MBB5059343.1"/>
    <property type="molecule type" value="Genomic_DNA"/>
</dbReference>
<evidence type="ECO:0000256" key="2">
    <source>
        <dbReference type="ARBA" id="ARBA00022448"/>
    </source>
</evidence>
<evidence type="ECO:0000313" key="9">
    <source>
        <dbReference type="EMBL" id="MBB5059343.1"/>
    </source>
</evidence>
<dbReference type="RefSeq" id="WP_184220607.1">
    <property type="nucleotide sequence ID" value="NZ_JACHIP010000005.1"/>
</dbReference>
<dbReference type="Proteomes" id="UP000540989">
    <property type="component" value="Unassembled WGS sequence"/>
</dbReference>
<dbReference type="PROSITE" id="PS50928">
    <property type="entry name" value="ABC_TM1"/>
    <property type="match status" value="1"/>
</dbReference>
<sequence length="300" mass="33332">MTASSIQPENDVSWRDTVAQSALRLPAIVSLFIWSIVPLLMTIWFSFRRYNLMEPERTGFDGVGNYRYLLSDPSLTSAIGNTVLLVCSVLVITIGLGTLLAVLYDQEFFGRGIARVLVLAPFFIMPTVSALLWKNMMMHPDYGFLAFLMRSVGLKPVDWFAVAPLTSIIIIVSWQWLPFAVLTLLTAVQSLDSERKEAARMDGANAFNIFRYILLPHLERAISATVMIETIFLLGIFAEIYVTTSGGPGFASTNLSFLIYRYALLEYDIGGASVAGLVAIVLANILAFFLMRSFARNLDV</sequence>
<reference evidence="9 10" key="1">
    <citation type="submission" date="2020-08" db="EMBL/GenBank/DDBJ databases">
        <title>Genomic Encyclopedia of Type Strains, Phase IV (KMG-V): Genome sequencing to study the core and pangenomes of soil and plant-associated prokaryotes.</title>
        <authorList>
            <person name="Whitman W."/>
        </authorList>
    </citation>
    <scope>NUCLEOTIDE SEQUENCE [LARGE SCALE GENOMIC DNA]</scope>
    <source>
        <strain evidence="9 10">M8UP14</strain>
    </source>
</reference>
<keyword evidence="5 7" id="KW-1133">Transmembrane helix</keyword>
<organism evidence="9 10">
    <name type="scientific">Granulicella aggregans</name>
    <dbReference type="NCBI Taxonomy" id="474949"/>
    <lineage>
        <taxon>Bacteria</taxon>
        <taxon>Pseudomonadati</taxon>
        <taxon>Acidobacteriota</taxon>
        <taxon>Terriglobia</taxon>
        <taxon>Terriglobales</taxon>
        <taxon>Acidobacteriaceae</taxon>
        <taxon>Granulicella</taxon>
    </lineage>
</organism>
<dbReference type="InterPro" id="IPR035906">
    <property type="entry name" value="MetI-like_sf"/>
</dbReference>
<accession>A0A7W8E4R9</accession>
<dbReference type="Pfam" id="PF00528">
    <property type="entry name" value="BPD_transp_1"/>
    <property type="match status" value="1"/>
</dbReference>
<evidence type="ECO:0000256" key="1">
    <source>
        <dbReference type="ARBA" id="ARBA00004651"/>
    </source>
</evidence>
<gene>
    <name evidence="9" type="ORF">HDF16_004066</name>
</gene>
<protein>
    <submittedName>
        <fullName evidence="9">Sorbitol/mannitol transport system permease protein</fullName>
    </submittedName>
</protein>
<evidence type="ECO:0000313" key="10">
    <source>
        <dbReference type="Proteomes" id="UP000540989"/>
    </source>
</evidence>
<evidence type="ECO:0000256" key="6">
    <source>
        <dbReference type="ARBA" id="ARBA00023136"/>
    </source>
</evidence>
<name>A0A7W8E4R9_9BACT</name>
<evidence type="ECO:0000256" key="4">
    <source>
        <dbReference type="ARBA" id="ARBA00022692"/>
    </source>
</evidence>
<evidence type="ECO:0000256" key="3">
    <source>
        <dbReference type="ARBA" id="ARBA00022475"/>
    </source>
</evidence>
<keyword evidence="2 7" id="KW-0813">Transport</keyword>
<comment type="similarity">
    <text evidence="7">Belongs to the binding-protein-dependent transport system permease family.</text>
</comment>
<keyword evidence="3" id="KW-1003">Cell membrane</keyword>
<comment type="caution">
    <text evidence="9">The sequence shown here is derived from an EMBL/GenBank/DDBJ whole genome shotgun (WGS) entry which is preliminary data.</text>
</comment>
<proteinExistence type="inferred from homology"/>
<dbReference type="CDD" id="cd06261">
    <property type="entry name" value="TM_PBP2"/>
    <property type="match status" value="1"/>
</dbReference>
<feature type="transmembrane region" description="Helical" evidence="7">
    <location>
        <begin position="25"/>
        <end position="47"/>
    </location>
</feature>
<feature type="transmembrane region" description="Helical" evidence="7">
    <location>
        <begin position="159"/>
        <end position="188"/>
    </location>
</feature>
<keyword evidence="10" id="KW-1185">Reference proteome</keyword>
<dbReference type="PANTHER" id="PTHR43005">
    <property type="entry name" value="BLR7065 PROTEIN"/>
    <property type="match status" value="1"/>
</dbReference>
<feature type="transmembrane region" description="Helical" evidence="7">
    <location>
        <begin position="78"/>
        <end position="104"/>
    </location>
</feature>
<dbReference type="PANTHER" id="PTHR43005:SF2">
    <property type="entry name" value="INTEGRAL MEMBRANE SUGAR TRANSPORT PROTEIN"/>
    <property type="match status" value="1"/>
</dbReference>
<evidence type="ECO:0000256" key="5">
    <source>
        <dbReference type="ARBA" id="ARBA00022989"/>
    </source>
</evidence>
<dbReference type="InterPro" id="IPR000515">
    <property type="entry name" value="MetI-like"/>
</dbReference>
<evidence type="ECO:0000256" key="7">
    <source>
        <dbReference type="RuleBase" id="RU363032"/>
    </source>
</evidence>